<sequence>MPSRPQAPRPHLPRLHISSHRIRETFYVDAELTGLGYTTISTYTPHSNRAYAPNRTNLNDLIPTPQYDLDLPFLSIPASRPSPGLYRTSILGSHETALLTNLVAAQPDPSTDFCALDPRFPATTVTTLNVLTRSSPVPRLVTGLLTPARSADVLDNPRLEYISRNDNNLSNLHEIALKPYPIASSDTESTLGVCVNVKFRRALGEISERKELSVLL</sequence>
<protein>
    <submittedName>
        <fullName evidence="1">Uncharacterized protein</fullName>
    </submittedName>
</protein>
<gene>
    <name evidence="1" type="ORF">JAAARDRAFT_200736</name>
</gene>
<organism evidence="1 2">
    <name type="scientific">Jaapia argillacea MUCL 33604</name>
    <dbReference type="NCBI Taxonomy" id="933084"/>
    <lineage>
        <taxon>Eukaryota</taxon>
        <taxon>Fungi</taxon>
        <taxon>Dikarya</taxon>
        <taxon>Basidiomycota</taxon>
        <taxon>Agaricomycotina</taxon>
        <taxon>Agaricomycetes</taxon>
        <taxon>Agaricomycetidae</taxon>
        <taxon>Jaapiales</taxon>
        <taxon>Jaapiaceae</taxon>
        <taxon>Jaapia</taxon>
    </lineage>
</organism>
<accession>A0A067P6Y4</accession>
<evidence type="ECO:0000313" key="1">
    <source>
        <dbReference type="EMBL" id="KDQ49575.1"/>
    </source>
</evidence>
<name>A0A067P6Y4_9AGAM</name>
<keyword evidence="2" id="KW-1185">Reference proteome</keyword>
<proteinExistence type="predicted"/>
<dbReference type="HOGENOM" id="CLU_1277781_0_0_1"/>
<dbReference type="InParanoid" id="A0A067P6Y4"/>
<evidence type="ECO:0000313" key="2">
    <source>
        <dbReference type="Proteomes" id="UP000027265"/>
    </source>
</evidence>
<reference evidence="2" key="1">
    <citation type="journal article" date="2014" name="Proc. Natl. Acad. Sci. U.S.A.">
        <title>Extensive sampling of basidiomycete genomes demonstrates inadequacy of the white-rot/brown-rot paradigm for wood decay fungi.</title>
        <authorList>
            <person name="Riley R."/>
            <person name="Salamov A.A."/>
            <person name="Brown D.W."/>
            <person name="Nagy L.G."/>
            <person name="Floudas D."/>
            <person name="Held B.W."/>
            <person name="Levasseur A."/>
            <person name="Lombard V."/>
            <person name="Morin E."/>
            <person name="Otillar R."/>
            <person name="Lindquist E.A."/>
            <person name="Sun H."/>
            <person name="LaButti K.M."/>
            <person name="Schmutz J."/>
            <person name="Jabbour D."/>
            <person name="Luo H."/>
            <person name="Baker S.E."/>
            <person name="Pisabarro A.G."/>
            <person name="Walton J.D."/>
            <person name="Blanchette R.A."/>
            <person name="Henrissat B."/>
            <person name="Martin F."/>
            <person name="Cullen D."/>
            <person name="Hibbett D.S."/>
            <person name="Grigoriev I.V."/>
        </authorList>
    </citation>
    <scope>NUCLEOTIDE SEQUENCE [LARGE SCALE GENOMIC DNA]</scope>
    <source>
        <strain evidence="2">MUCL 33604</strain>
    </source>
</reference>
<dbReference type="AlphaFoldDB" id="A0A067P6Y4"/>
<dbReference type="EMBL" id="KL197780">
    <property type="protein sequence ID" value="KDQ49575.1"/>
    <property type="molecule type" value="Genomic_DNA"/>
</dbReference>
<dbReference type="Proteomes" id="UP000027265">
    <property type="component" value="Unassembled WGS sequence"/>
</dbReference>